<dbReference type="EMBL" id="FN653600">
    <property type="protein sequence ID" value="CBY15660.1"/>
    <property type="molecule type" value="Genomic_DNA"/>
</dbReference>
<sequence>MKLFKIFLFLSAVHACEEIIIGNESIQPSDSYFIDYEQDCVQAGEEFEIEAQIKCVFRPGDYGLFLLSNIDYRVYITAQAIVFKLITGTGTIIFDVNKGDCVEGEYLDSRFALVKNGENWEQTLSINGELKDRLVSLTEPGHEKITLSYHPHFHPIIKKFAINDQPTKWSLPQTTSSLTTTSTPTTNCIGFEMLPTNLTASRRDAKRICRLLGGELPYFENQHELDLFESLRAGENRVDWLRLKENKRGIKFFVEKKEPEIFNWDENEPSGESRCVTANDVNEKWNTRGCEEKRHVTCKMESELYC</sequence>
<protein>
    <recommendedName>
        <fullName evidence="2">C-type lectin domain-containing protein</fullName>
    </recommendedName>
</protein>
<dbReference type="Gene3D" id="3.10.100.10">
    <property type="entry name" value="Mannose-Binding Protein A, subunit A"/>
    <property type="match status" value="1"/>
</dbReference>
<keyword evidence="5" id="KW-1185">Reference proteome</keyword>
<accession>E4XLB2</accession>
<keyword evidence="1" id="KW-0732">Signal</keyword>
<dbReference type="AlphaFoldDB" id="E4XLB2"/>
<reference evidence="3" key="1">
    <citation type="journal article" date="2010" name="Science">
        <title>Plasticity of animal genome architecture unmasked by rapid evolution of a pelagic tunicate.</title>
        <authorList>
            <person name="Denoeud F."/>
            <person name="Henriet S."/>
            <person name="Mungpakdee S."/>
            <person name="Aury J.M."/>
            <person name="Da Silva C."/>
            <person name="Brinkmann H."/>
            <person name="Mikhaleva J."/>
            <person name="Olsen L.C."/>
            <person name="Jubin C."/>
            <person name="Canestro C."/>
            <person name="Bouquet J.M."/>
            <person name="Danks G."/>
            <person name="Poulain J."/>
            <person name="Campsteijn C."/>
            <person name="Adamski M."/>
            <person name="Cross I."/>
            <person name="Yadetie F."/>
            <person name="Muffato M."/>
            <person name="Louis A."/>
            <person name="Butcher S."/>
            <person name="Tsagkogeorga G."/>
            <person name="Konrad A."/>
            <person name="Singh S."/>
            <person name="Jensen M.F."/>
            <person name="Cong E.H."/>
            <person name="Eikeseth-Otteraa H."/>
            <person name="Noel B."/>
            <person name="Anthouard V."/>
            <person name="Porcel B.M."/>
            <person name="Kachouri-Lafond R."/>
            <person name="Nishino A."/>
            <person name="Ugolini M."/>
            <person name="Chourrout P."/>
            <person name="Nishida H."/>
            <person name="Aasland R."/>
            <person name="Huzurbazar S."/>
            <person name="Westhof E."/>
            <person name="Delsuc F."/>
            <person name="Lehrach H."/>
            <person name="Reinhardt R."/>
            <person name="Weissenbach J."/>
            <person name="Roy S.W."/>
            <person name="Artiguenave F."/>
            <person name="Postlethwait J.H."/>
            <person name="Manak J.R."/>
            <person name="Thompson E.M."/>
            <person name="Jaillon O."/>
            <person name="Du Pasquier L."/>
            <person name="Boudinot P."/>
            <person name="Liberles D.A."/>
            <person name="Volff J.N."/>
            <person name="Philippe H."/>
            <person name="Lenhard B."/>
            <person name="Roest Crollius H."/>
            <person name="Wincker P."/>
            <person name="Chourrout D."/>
        </authorList>
    </citation>
    <scope>NUCLEOTIDE SEQUENCE [LARGE SCALE GENOMIC DNA]</scope>
</reference>
<evidence type="ECO:0000313" key="3">
    <source>
        <dbReference type="EMBL" id="CBY10873.1"/>
    </source>
</evidence>
<organism evidence="3">
    <name type="scientific">Oikopleura dioica</name>
    <name type="common">Tunicate</name>
    <dbReference type="NCBI Taxonomy" id="34765"/>
    <lineage>
        <taxon>Eukaryota</taxon>
        <taxon>Metazoa</taxon>
        <taxon>Chordata</taxon>
        <taxon>Tunicata</taxon>
        <taxon>Appendicularia</taxon>
        <taxon>Copelata</taxon>
        <taxon>Oikopleuridae</taxon>
        <taxon>Oikopleura</taxon>
    </lineage>
</organism>
<dbReference type="InterPro" id="IPR001304">
    <property type="entry name" value="C-type_lectin-like"/>
</dbReference>
<dbReference type="PROSITE" id="PS50041">
    <property type="entry name" value="C_TYPE_LECTIN_2"/>
    <property type="match status" value="1"/>
</dbReference>
<dbReference type="CDD" id="cd00037">
    <property type="entry name" value="CLECT"/>
    <property type="match status" value="1"/>
</dbReference>
<dbReference type="Pfam" id="PF00059">
    <property type="entry name" value="Lectin_C"/>
    <property type="match status" value="1"/>
</dbReference>
<proteinExistence type="predicted"/>
<dbReference type="Proteomes" id="UP000001307">
    <property type="component" value="Unassembled WGS sequence"/>
</dbReference>
<feature type="signal peptide" evidence="1">
    <location>
        <begin position="1"/>
        <end position="15"/>
    </location>
</feature>
<gene>
    <name evidence="4" type="ORF">GSOID_T00013965001</name>
    <name evidence="3" type="ORF">GSOID_T00014487001</name>
</gene>
<feature type="domain" description="C-type lectin" evidence="2">
    <location>
        <begin position="184"/>
        <end position="299"/>
    </location>
</feature>
<evidence type="ECO:0000313" key="5">
    <source>
        <dbReference type="Proteomes" id="UP000001307"/>
    </source>
</evidence>
<dbReference type="InterPro" id="IPR016187">
    <property type="entry name" value="CTDL_fold"/>
</dbReference>
<name>E4XLB2_OIKDI</name>
<dbReference type="SUPFAM" id="SSF56436">
    <property type="entry name" value="C-type lectin-like"/>
    <property type="match status" value="1"/>
</dbReference>
<dbReference type="EMBL" id="FN653068">
    <property type="protein sequence ID" value="CBY10873.1"/>
    <property type="molecule type" value="Genomic_DNA"/>
</dbReference>
<evidence type="ECO:0000313" key="4">
    <source>
        <dbReference type="EMBL" id="CBY15660.1"/>
    </source>
</evidence>
<dbReference type="InParanoid" id="E4XLB2"/>
<dbReference type="SMART" id="SM00034">
    <property type="entry name" value="CLECT"/>
    <property type="match status" value="1"/>
</dbReference>
<feature type="chain" id="PRO_5011938288" description="C-type lectin domain-containing protein" evidence="1">
    <location>
        <begin position="16"/>
        <end position="306"/>
    </location>
</feature>
<evidence type="ECO:0000259" key="2">
    <source>
        <dbReference type="PROSITE" id="PS50041"/>
    </source>
</evidence>
<evidence type="ECO:0000256" key="1">
    <source>
        <dbReference type="SAM" id="SignalP"/>
    </source>
</evidence>
<dbReference type="InterPro" id="IPR016186">
    <property type="entry name" value="C-type_lectin-like/link_sf"/>
</dbReference>